<evidence type="ECO:0000256" key="4">
    <source>
        <dbReference type="ARBA" id="ARBA00022448"/>
    </source>
</evidence>
<proteinExistence type="inferred from homology"/>
<keyword evidence="5" id="KW-1003">Cell membrane</keyword>
<evidence type="ECO:0000256" key="7">
    <source>
        <dbReference type="ARBA" id="ARBA00022692"/>
    </source>
</evidence>
<gene>
    <name evidence="11" type="primary">outN</name>
    <name evidence="11" type="ORF">STH12_03865</name>
</gene>
<reference evidence="12" key="1">
    <citation type="submission" date="2017-03" db="EMBL/GenBank/DDBJ databases">
        <title>Full genome sequence of a non-lethal Shewanella isolate that potentiates virulence of Vibio parahaemolyticus causing acute hepatopancreatic necrosis disease (AHPND) in shrimp.</title>
        <authorList>
            <person name="Prachumwat A."/>
            <person name="Sritunyalucksana K."/>
        </authorList>
    </citation>
    <scope>NUCLEOTIDE SEQUENCE [LARGE SCALE GENOMIC DNA]</scope>
    <source>
        <strain evidence="12">TH2012</strain>
    </source>
</reference>
<comment type="subcellular location">
    <subcellularLocation>
        <location evidence="1">Cell inner membrane</location>
    </subcellularLocation>
</comment>
<sequence>MLKKILIGILLYLVFLIALLPASVVVALAPMPKGVNVGGVSGTVWQGQAQTIQINERQLEQVRWDIQALKLLTGAVVADVQVGGRSSALQMKGELGWSLSGARVANLKLDTGHGFLLGNTKLPFGAKVEGDVSLMLAEFQQGKPWCDALSGKLFLQYANLKNQFGEYPLGNIELNLSCEAGQVQLVAMEDKNQLGLAGTVVLADEGKLVVQAKIRETDFQTADMKKALAFLGRKDAEGYYPIVWQGRVPGV</sequence>
<evidence type="ECO:0000256" key="2">
    <source>
        <dbReference type="ARBA" id="ARBA00007208"/>
    </source>
</evidence>
<evidence type="ECO:0000256" key="1">
    <source>
        <dbReference type="ARBA" id="ARBA00004533"/>
    </source>
</evidence>
<evidence type="ECO:0000313" key="12">
    <source>
        <dbReference type="Proteomes" id="UP000278437"/>
    </source>
</evidence>
<evidence type="ECO:0000256" key="3">
    <source>
        <dbReference type="ARBA" id="ARBA00021563"/>
    </source>
</evidence>
<dbReference type="EMBL" id="CP020373">
    <property type="protein sequence ID" value="AZQ12917.1"/>
    <property type="molecule type" value="Genomic_DNA"/>
</dbReference>
<evidence type="ECO:0000256" key="5">
    <source>
        <dbReference type="ARBA" id="ARBA00022475"/>
    </source>
</evidence>
<evidence type="ECO:0000256" key="9">
    <source>
        <dbReference type="ARBA" id="ARBA00023136"/>
    </source>
</evidence>
<keyword evidence="7" id="KW-0812">Transmembrane</keyword>
<dbReference type="RefSeq" id="WP_126169052.1">
    <property type="nucleotide sequence ID" value="NZ_CP020373.1"/>
</dbReference>
<organism evidence="11 12">
    <name type="scientific">Shewanella khirikhana</name>
    <dbReference type="NCBI Taxonomy" id="1965282"/>
    <lineage>
        <taxon>Bacteria</taxon>
        <taxon>Pseudomonadati</taxon>
        <taxon>Pseudomonadota</taxon>
        <taxon>Gammaproteobacteria</taxon>
        <taxon>Alteromonadales</taxon>
        <taxon>Shewanellaceae</taxon>
        <taxon>Shewanella</taxon>
    </lineage>
</organism>
<protein>
    <recommendedName>
        <fullName evidence="3">Type II secretion system protein N</fullName>
    </recommendedName>
    <alternativeName>
        <fullName evidence="10">General secretion pathway protein N</fullName>
    </alternativeName>
</protein>
<keyword evidence="4" id="KW-0813">Transport</keyword>
<keyword evidence="9" id="KW-0472">Membrane</keyword>
<keyword evidence="6" id="KW-0997">Cell inner membrane</keyword>
<evidence type="ECO:0000256" key="10">
    <source>
        <dbReference type="ARBA" id="ARBA00030772"/>
    </source>
</evidence>
<name>A0ABN5TZT1_9GAMM</name>
<keyword evidence="8" id="KW-0653">Protein transport</keyword>
<dbReference type="Pfam" id="PF01203">
    <property type="entry name" value="T2SSN"/>
    <property type="match status" value="1"/>
</dbReference>
<evidence type="ECO:0000256" key="6">
    <source>
        <dbReference type="ARBA" id="ARBA00022519"/>
    </source>
</evidence>
<accession>A0ABN5TZT1</accession>
<comment type="similarity">
    <text evidence="2">Belongs to the GSP N family.</text>
</comment>
<keyword evidence="12" id="KW-1185">Reference proteome</keyword>
<evidence type="ECO:0000256" key="8">
    <source>
        <dbReference type="ARBA" id="ARBA00022927"/>
    </source>
</evidence>
<dbReference type="InterPro" id="IPR022792">
    <property type="entry name" value="T2SS_protein-GspN"/>
</dbReference>
<dbReference type="Proteomes" id="UP000278437">
    <property type="component" value="Chromosome"/>
</dbReference>
<evidence type="ECO:0000313" key="11">
    <source>
        <dbReference type="EMBL" id="AZQ12917.1"/>
    </source>
</evidence>